<reference evidence="9" key="1">
    <citation type="submission" date="2024-02" db="EMBL/GenBank/DDBJ databases">
        <authorList>
            <consortium name="ELIXIR-Norway"/>
            <consortium name="Elixir Norway"/>
        </authorList>
    </citation>
    <scope>NUCLEOTIDE SEQUENCE</scope>
</reference>
<feature type="region of interest" description="Disordered" evidence="7">
    <location>
        <begin position="301"/>
        <end position="321"/>
    </location>
</feature>
<feature type="compositionally biased region" description="Polar residues" evidence="7">
    <location>
        <begin position="1"/>
        <end position="11"/>
    </location>
</feature>
<dbReference type="CDD" id="cd13999">
    <property type="entry name" value="STKc_MAP3K-like"/>
    <property type="match status" value="1"/>
</dbReference>
<organism evidence="9 10">
    <name type="scientific">Sphagnum jensenii</name>
    <dbReference type="NCBI Taxonomy" id="128206"/>
    <lineage>
        <taxon>Eukaryota</taxon>
        <taxon>Viridiplantae</taxon>
        <taxon>Streptophyta</taxon>
        <taxon>Embryophyta</taxon>
        <taxon>Bryophyta</taxon>
        <taxon>Sphagnophytina</taxon>
        <taxon>Sphagnopsida</taxon>
        <taxon>Sphagnales</taxon>
        <taxon>Sphagnaceae</taxon>
        <taxon>Sphagnum</taxon>
    </lineage>
</organism>
<keyword evidence="1" id="KW-0723">Serine/threonine-protein kinase</keyword>
<dbReference type="Gene3D" id="3.30.200.20">
    <property type="entry name" value="Phosphorylase Kinase, domain 1"/>
    <property type="match status" value="1"/>
</dbReference>
<dbReference type="PROSITE" id="PS00108">
    <property type="entry name" value="PROTEIN_KINASE_ST"/>
    <property type="match status" value="1"/>
</dbReference>
<dbReference type="Pfam" id="PF00564">
    <property type="entry name" value="PB1"/>
    <property type="match status" value="1"/>
</dbReference>
<dbReference type="PRINTS" id="PR00109">
    <property type="entry name" value="TYRKINASE"/>
</dbReference>
<evidence type="ECO:0000259" key="8">
    <source>
        <dbReference type="PROSITE" id="PS50011"/>
    </source>
</evidence>
<feature type="compositionally biased region" description="Low complexity" evidence="7">
    <location>
        <begin position="252"/>
        <end position="264"/>
    </location>
</feature>
<dbReference type="Proteomes" id="UP001497444">
    <property type="component" value="Chromosome 9"/>
</dbReference>
<dbReference type="InterPro" id="IPR011009">
    <property type="entry name" value="Kinase-like_dom_sf"/>
</dbReference>
<evidence type="ECO:0000256" key="7">
    <source>
        <dbReference type="SAM" id="MobiDB-lite"/>
    </source>
</evidence>
<evidence type="ECO:0000256" key="4">
    <source>
        <dbReference type="ARBA" id="ARBA00022777"/>
    </source>
</evidence>
<dbReference type="InterPro" id="IPR001245">
    <property type="entry name" value="Ser-Thr/Tyr_kinase_cat_dom"/>
</dbReference>
<feature type="region of interest" description="Disordered" evidence="7">
    <location>
        <begin position="242"/>
        <end position="264"/>
    </location>
</feature>
<evidence type="ECO:0000256" key="3">
    <source>
        <dbReference type="ARBA" id="ARBA00022741"/>
    </source>
</evidence>
<evidence type="ECO:0000256" key="5">
    <source>
        <dbReference type="ARBA" id="ARBA00022840"/>
    </source>
</evidence>
<dbReference type="Gene3D" id="3.10.20.90">
    <property type="entry name" value="Phosphatidylinositol 3-kinase Catalytic Subunit, Chain A, domain 1"/>
    <property type="match status" value="1"/>
</dbReference>
<evidence type="ECO:0000313" key="10">
    <source>
        <dbReference type="Proteomes" id="UP001497444"/>
    </source>
</evidence>
<keyword evidence="3 6" id="KW-0547">Nucleotide-binding</keyword>
<keyword evidence="4" id="KW-0418">Kinase</keyword>
<dbReference type="InterPro" id="IPR000270">
    <property type="entry name" value="PB1_dom"/>
</dbReference>
<dbReference type="PANTHER" id="PTHR23257">
    <property type="entry name" value="SERINE-THREONINE PROTEIN KINASE"/>
    <property type="match status" value="1"/>
</dbReference>
<dbReference type="InterPro" id="IPR017441">
    <property type="entry name" value="Protein_kinase_ATP_BS"/>
</dbReference>
<feature type="region of interest" description="Disordered" evidence="7">
    <location>
        <begin position="364"/>
        <end position="391"/>
    </location>
</feature>
<proteinExistence type="predicted"/>
<dbReference type="InterPro" id="IPR008271">
    <property type="entry name" value="Ser/Thr_kinase_AS"/>
</dbReference>
<feature type="domain" description="Protein kinase" evidence="8">
    <location>
        <begin position="832"/>
        <end position="1108"/>
    </location>
</feature>
<evidence type="ECO:0000256" key="6">
    <source>
        <dbReference type="PROSITE-ProRule" id="PRU10141"/>
    </source>
</evidence>
<dbReference type="PANTHER" id="PTHR23257:SF963">
    <property type="entry name" value="AT08303P"/>
    <property type="match status" value="1"/>
</dbReference>
<evidence type="ECO:0000256" key="2">
    <source>
        <dbReference type="ARBA" id="ARBA00022679"/>
    </source>
</evidence>
<feature type="region of interest" description="Disordered" evidence="7">
    <location>
        <begin position="1"/>
        <end position="35"/>
    </location>
</feature>
<dbReference type="SUPFAM" id="SSF56112">
    <property type="entry name" value="Protein kinase-like (PK-like)"/>
    <property type="match status" value="1"/>
</dbReference>
<protein>
    <recommendedName>
        <fullName evidence="8">Protein kinase domain-containing protein</fullName>
    </recommendedName>
</protein>
<keyword evidence="2" id="KW-0808">Transferase</keyword>
<evidence type="ECO:0000256" key="1">
    <source>
        <dbReference type="ARBA" id="ARBA00022527"/>
    </source>
</evidence>
<evidence type="ECO:0000313" key="9">
    <source>
        <dbReference type="EMBL" id="CAK9278822.1"/>
    </source>
</evidence>
<feature type="compositionally biased region" description="Low complexity" evidence="7">
    <location>
        <begin position="373"/>
        <end position="384"/>
    </location>
</feature>
<dbReference type="SMART" id="SM00220">
    <property type="entry name" value="S_TKc"/>
    <property type="match status" value="1"/>
</dbReference>
<gene>
    <name evidence="9" type="ORF">CSSPJE1EN1_LOCUS24300</name>
</gene>
<feature type="binding site" evidence="6">
    <location>
        <position position="859"/>
    </location>
    <ligand>
        <name>ATP</name>
        <dbReference type="ChEBI" id="CHEBI:30616"/>
    </ligand>
</feature>
<dbReference type="CDD" id="cd06410">
    <property type="entry name" value="PB1_UP2"/>
    <property type="match status" value="1"/>
</dbReference>
<sequence>MSNDSSYSSCSGRRRPEHHPFSRSADHTSTPSEDFTSPRVKFMCSYGGKILPRPGDGRLRYVGGDTRIITVNRDINHAELVLKMTEAYNQHDLTIKYQLPDEDLDALISISSDEDLVNMMEEYDKIERSDGCARLRVFLFSAVDYDAHKSEFVGDQRNTEQRYVDAVNGVPETGSSRKHLEGGVGVGSLMESLIALDVADQRSGNRADSVPMARLGPQIPQEVAPLMQHVPVALPVSSIPGVSSIQPKSRHSAPSSAPSSPPLLARPAKQVVVPDIHHHNFQEQHPKGVGHQYNVAQSEGSYQDHLEGGANTRPESQQLPDMALPPLDLQRRGLHQQHPPGGQQQSQVHRAFNGTNYVEQQHGRRVHPYNDQPSRSFRSSNSPPRYRDHQVHSEERFMRPYHQQTSVNSDQLPHEHVYESNSISQTSYPDSVARPQLPHYISQNPYQEGLSGYQDHQDNGEGRWHLFQGKENLALKSGHQHFHPPYYSTRVDYQDQGLPPIETLSAPQQPSSMISGNVDLPSIVRLEGAVQAYERSGTLDRPPRLPGAIVVQDRLSRPTSGTNVSTLEEESNKGFVGMQAGLSGRQGSDELSEDLMELLDQGLFSQHSVDAQFDSSQYAHATSQMQLPLPSAIKLNTNPIPTVKASVSTESSNMTASVQLPPVYCSTTAGSAVPAHAPTSMVSPAMREGETVSTTAPPATLLSHGEIAGSAVRKADSLQHEDKASLSQLYATGHLAEDMASSVLGSATKEVEQIHNDGLEDEKEEWMHISQDPSSMVQAPLVTSPTFAIQDWEKDLAELDSDEDESIQEPLAEEKASALQISNLETIKNADLEEMRELGSGTFGTVYHGKWRGSDVAIKRIKASCFAGRPSEQERLIADFWREACILGQLHHPNVVAFYGVVRDGPGGTLATVTEYMVNGSLKQVLQKKDRTIDRRKRLLIAMDAAFGMEYLHGKNIVHFDMKCENLLVNMRDPHRPVCKVGDLGLSKVKHQTMVSGGVRGTLPWMAPELLNGNSNMVTEKVDVFSFGIVMWELLTGEEPYASMHYGAIIGGIVNNTLRPKIPSWCDPTWKSLMERCWSADPADRPTFSVIASELRAMAVAIQPKGHG</sequence>
<name>A0ABP0XJJ0_9BRYO</name>
<dbReference type="InterPro" id="IPR050167">
    <property type="entry name" value="Ser_Thr_protein_kinase"/>
</dbReference>
<keyword evidence="5 6" id="KW-0067">ATP-binding</keyword>
<dbReference type="InterPro" id="IPR000719">
    <property type="entry name" value="Prot_kinase_dom"/>
</dbReference>
<dbReference type="PROSITE" id="PS00107">
    <property type="entry name" value="PROTEIN_KINASE_ATP"/>
    <property type="match status" value="1"/>
</dbReference>
<accession>A0ABP0XJJ0</accession>
<dbReference type="EMBL" id="OZ020104">
    <property type="protein sequence ID" value="CAK9278822.1"/>
    <property type="molecule type" value="Genomic_DNA"/>
</dbReference>
<keyword evidence="10" id="KW-1185">Reference proteome</keyword>
<dbReference type="Gene3D" id="1.10.510.10">
    <property type="entry name" value="Transferase(Phosphotransferase) domain 1"/>
    <property type="match status" value="1"/>
</dbReference>
<dbReference type="Pfam" id="PF07714">
    <property type="entry name" value="PK_Tyr_Ser-Thr"/>
    <property type="match status" value="1"/>
</dbReference>
<dbReference type="SMART" id="SM00666">
    <property type="entry name" value="PB1"/>
    <property type="match status" value="1"/>
</dbReference>
<dbReference type="PROSITE" id="PS50011">
    <property type="entry name" value="PROTEIN_KINASE_DOM"/>
    <property type="match status" value="1"/>
</dbReference>
<dbReference type="SUPFAM" id="SSF54277">
    <property type="entry name" value="CAD &amp; PB1 domains"/>
    <property type="match status" value="1"/>
</dbReference>